<dbReference type="InterPro" id="IPR013786">
    <property type="entry name" value="AcylCoA_DH/ox_N"/>
</dbReference>
<dbReference type="PANTHER" id="PTHR43884:SF20">
    <property type="entry name" value="ACYL-COA DEHYDROGENASE FADE28"/>
    <property type="match status" value="1"/>
</dbReference>
<dbReference type="CDD" id="cd00567">
    <property type="entry name" value="ACAD"/>
    <property type="match status" value="1"/>
</dbReference>
<sequence length="373" mass="40226">MDFNFTEEQQQLADALRRYLDKNYGFEARRAIVKTPEGVSGTHWNAFVELGLTALPVPEQQGGFDGTPFDMLVVMQELGRALVVEPYWASAVGIEALKLAGADDADNAALLERVASGEIKLAPAFHEPGARYDLFELATTAKETGDGFALNGAKSVVQHGAQADYWIVPARLADEVALFVVARGAPGVTVSDYRTIDGQRAATLKFDGAQARRLGSTGAAAWEQIADYATFLLCAEAVGAIDALNHATVEYTKTRQQFGVPIARFQALQHRMAEMLIHGEQARSLTYLAAARYSSASPDERRRAISAAKARVGQAARYVGQQAVQLHGGMGVTDEVAAAHLFKRLAIIETTLGDVDYHLERFASLPGFAQVAA</sequence>
<accession>A0A2S4MLJ2</accession>
<protein>
    <recommendedName>
        <fullName evidence="11">Alkylation response protein AidB-like acyl-CoA dehydrogenase</fullName>
    </recommendedName>
</protein>
<dbReference type="PANTHER" id="PTHR43884">
    <property type="entry name" value="ACYL-COA DEHYDROGENASE"/>
    <property type="match status" value="1"/>
</dbReference>
<evidence type="ECO:0000256" key="2">
    <source>
        <dbReference type="ARBA" id="ARBA00009347"/>
    </source>
</evidence>
<keyword evidence="4" id="KW-0274">FAD</keyword>
<gene>
    <name evidence="9" type="ORF">B0G62_10119</name>
</gene>
<dbReference type="GO" id="GO:0050660">
    <property type="term" value="F:flavin adenine dinucleotide binding"/>
    <property type="evidence" value="ECO:0007669"/>
    <property type="project" value="InterPro"/>
</dbReference>
<organism evidence="9 10">
    <name type="scientific">Paraburkholderia eburnea</name>
    <dbReference type="NCBI Taxonomy" id="1189126"/>
    <lineage>
        <taxon>Bacteria</taxon>
        <taxon>Pseudomonadati</taxon>
        <taxon>Pseudomonadota</taxon>
        <taxon>Betaproteobacteria</taxon>
        <taxon>Burkholderiales</taxon>
        <taxon>Burkholderiaceae</taxon>
        <taxon>Paraburkholderia</taxon>
    </lineage>
</organism>
<evidence type="ECO:0000259" key="7">
    <source>
        <dbReference type="Pfam" id="PF02770"/>
    </source>
</evidence>
<keyword evidence="5" id="KW-0560">Oxidoreductase</keyword>
<dbReference type="Gene3D" id="2.40.110.10">
    <property type="entry name" value="Butyryl-CoA Dehydrogenase, subunit A, domain 2"/>
    <property type="match status" value="1"/>
</dbReference>
<name>A0A2S4MLJ2_9BURK</name>
<feature type="domain" description="Acyl-CoA oxidase/dehydrogenase middle" evidence="7">
    <location>
        <begin position="125"/>
        <end position="206"/>
    </location>
</feature>
<reference evidence="9 10" key="1">
    <citation type="submission" date="2018-01" db="EMBL/GenBank/DDBJ databases">
        <title>Genomic Encyclopedia of Type Strains, Phase III (KMG-III): the genomes of soil and plant-associated and newly described type strains.</title>
        <authorList>
            <person name="Whitman W."/>
        </authorList>
    </citation>
    <scope>NUCLEOTIDE SEQUENCE [LARGE SCALE GENOMIC DNA]</scope>
    <source>
        <strain evidence="9 10">JCM 18070</strain>
    </source>
</reference>
<feature type="domain" description="Acyl-CoA dehydrogenase/oxidase C-terminal" evidence="6">
    <location>
        <begin position="229"/>
        <end position="361"/>
    </location>
</feature>
<keyword evidence="3" id="KW-0285">Flavoprotein</keyword>
<evidence type="ECO:0008006" key="11">
    <source>
        <dbReference type="Google" id="ProtNLM"/>
    </source>
</evidence>
<evidence type="ECO:0000256" key="4">
    <source>
        <dbReference type="ARBA" id="ARBA00022827"/>
    </source>
</evidence>
<dbReference type="Pfam" id="PF02771">
    <property type="entry name" value="Acyl-CoA_dh_N"/>
    <property type="match status" value="1"/>
</dbReference>
<dbReference type="GO" id="GO:0003995">
    <property type="term" value="F:acyl-CoA dehydrogenase activity"/>
    <property type="evidence" value="ECO:0007669"/>
    <property type="project" value="TreeGrafter"/>
</dbReference>
<dbReference type="InterPro" id="IPR009100">
    <property type="entry name" value="AcylCoA_DH/oxidase_NM_dom_sf"/>
</dbReference>
<dbReference type="InterPro" id="IPR006091">
    <property type="entry name" value="Acyl-CoA_Oxase/DH_mid-dom"/>
</dbReference>
<dbReference type="SUPFAM" id="SSF56645">
    <property type="entry name" value="Acyl-CoA dehydrogenase NM domain-like"/>
    <property type="match status" value="1"/>
</dbReference>
<dbReference type="Pfam" id="PF02770">
    <property type="entry name" value="Acyl-CoA_dh_M"/>
    <property type="match status" value="1"/>
</dbReference>
<evidence type="ECO:0000259" key="6">
    <source>
        <dbReference type="Pfam" id="PF00441"/>
    </source>
</evidence>
<evidence type="ECO:0000256" key="1">
    <source>
        <dbReference type="ARBA" id="ARBA00001974"/>
    </source>
</evidence>
<keyword evidence="10" id="KW-1185">Reference proteome</keyword>
<comment type="similarity">
    <text evidence="2">Belongs to the acyl-CoA dehydrogenase family.</text>
</comment>
<comment type="caution">
    <text evidence="9">The sequence shown here is derived from an EMBL/GenBank/DDBJ whole genome shotgun (WGS) entry which is preliminary data.</text>
</comment>
<dbReference type="InterPro" id="IPR009075">
    <property type="entry name" value="AcylCo_DH/oxidase_C"/>
</dbReference>
<feature type="domain" description="Acyl-CoA dehydrogenase/oxidase N-terminal" evidence="8">
    <location>
        <begin position="6"/>
        <end position="118"/>
    </location>
</feature>
<comment type="cofactor">
    <cofactor evidence="1">
        <name>FAD</name>
        <dbReference type="ChEBI" id="CHEBI:57692"/>
    </cofactor>
</comment>
<evidence type="ECO:0000313" key="10">
    <source>
        <dbReference type="Proteomes" id="UP000237381"/>
    </source>
</evidence>
<proteinExistence type="inferred from homology"/>
<dbReference type="InterPro" id="IPR037069">
    <property type="entry name" value="AcylCoA_DH/ox_N_sf"/>
</dbReference>
<dbReference type="Gene3D" id="1.20.140.10">
    <property type="entry name" value="Butyryl-CoA Dehydrogenase, subunit A, domain 3"/>
    <property type="match status" value="1"/>
</dbReference>
<dbReference type="Gene3D" id="1.10.540.10">
    <property type="entry name" value="Acyl-CoA dehydrogenase/oxidase, N-terminal domain"/>
    <property type="match status" value="1"/>
</dbReference>
<dbReference type="EMBL" id="PQGA01000001">
    <property type="protein sequence ID" value="POR55626.1"/>
    <property type="molecule type" value="Genomic_DNA"/>
</dbReference>
<evidence type="ECO:0000313" key="9">
    <source>
        <dbReference type="EMBL" id="POR55626.1"/>
    </source>
</evidence>
<dbReference type="InterPro" id="IPR036250">
    <property type="entry name" value="AcylCo_DH-like_C"/>
</dbReference>
<dbReference type="SUPFAM" id="SSF47203">
    <property type="entry name" value="Acyl-CoA dehydrogenase C-terminal domain-like"/>
    <property type="match status" value="1"/>
</dbReference>
<dbReference type="AlphaFoldDB" id="A0A2S4MLJ2"/>
<dbReference type="Proteomes" id="UP000237381">
    <property type="component" value="Unassembled WGS sequence"/>
</dbReference>
<dbReference type="RefSeq" id="WP_103701370.1">
    <property type="nucleotide sequence ID" value="NZ_PQGA01000001.1"/>
</dbReference>
<evidence type="ECO:0000256" key="3">
    <source>
        <dbReference type="ARBA" id="ARBA00022630"/>
    </source>
</evidence>
<evidence type="ECO:0000256" key="5">
    <source>
        <dbReference type="ARBA" id="ARBA00023002"/>
    </source>
</evidence>
<evidence type="ECO:0000259" key="8">
    <source>
        <dbReference type="Pfam" id="PF02771"/>
    </source>
</evidence>
<dbReference type="OrthoDB" id="9770681at2"/>
<dbReference type="InterPro" id="IPR046373">
    <property type="entry name" value="Acyl-CoA_Oxase/DH_mid-dom_sf"/>
</dbReference>
<dbReference type="Pfam" id="PF00441">
    <property type="entry name" value="Acyl-CoA_dh_1"/>
    <property type="match status" value="1"/>
</dbReference>